<protein>
    <submittedName>
        <fullName evidence="1">Uncharacterized protein</fullName>
    </submittedName>
</protein>
<proteinExistence type="predicted"/>
<reference evidence="1" key="2">
    <citation type="submission" date="2023-06" db="EMBL/GenBank/DDBJ databases">
        <authorList>
            <consortium name="Lawrence Berkeley National Laboratory"/>
            <person name="Haridas S."/>
            <person name="Hensen N."/>
            <person name="Bonometti L."/>
            <person name="Westerberg I."/>
            <person name="Brannstrom I.O."/>
            <person name="Guillou S."/>
            <person name="Cros-Aarteil S."/>
            <person name="Calhoun S."/>
            <person name="Kuo A."/>
            <person name="Mondo S."/>
            <person name="Pangilinan J."/>
            <person name="Riley R."/>
            <person name="Labutti K."/>
            <person name="Andreopoulos B."/>
            <person name="Lipzen A."/>
            <person name="Chen C."/>
            <person name="Yanf M."/>
            <person name="Daum C."/>
            <person name="Ng V."/>
            <person name="Clum A."/>
            <person name="Steindorff A."/>
            <person name="Ohm R."/>
            <person name="Martin F."/>
            <person name="Silar P."/>
            <person name="Natvig D."/>
            <person name="Lalanne C."/>
            <person name="Gautier V."/>
            <person name="Ament-Velasquez S.L."/>
            <person name="Kruys A."/>
            <person name="Hutchinson M.I."/>
            <person name="Powell A.J."/>
            <person name="Barry K."/>
            <person name="Miller A.N."/>
            <person name="Grigoriev I.V."/>
            <person name="Debuchy R."/>
            <person name="Gladieux P."/>
            <person name="Thoren M.H."/>
            <person name="Johannesson H."/>
        </authorList>
    </citation>
    <scope>NUCLEOTIDE SEQUENCE</scope>
    <source>
        <strain evidence="1">CBS 560.94</strain>
    </source>
</reference>
<dbReference type="EMBL" id="JAUEPP010000007">
    <property type="protein sequence ID" value="KAK3339012.1"/>
    <property type="molecule type" value="Genomic_DNA"/>
</dbReference>
<gene>
    <name evidence="1" type="ORF">B0H65DRAFT_445251</name>
</gene>
<evidence type="ECO:0000313" key="2">
    <source>
        <dbReference type="Proteomes" id="UP001278500"/>
    </source>
</evidence>
<comment type="caution">
    <text evidence="1">The sequence shown here is derived from an EMBL/GenBank/DDBJ whole genome shotgun (WGS) entry which is preliminary data.</text>
</comment>
<dbReference type="GeneID" id="87862885"/>
<accession>A0AAE0J8H5</accession>
<dbReference type="RefSeq" id="XP_062678372.1">
    <property type="nucleotide sequence ID" value="XM_062825731.1"/>
</dbReference>
<evidence type="ECO:0000313" key="1">
    <source>
        <dbReference type="EMBL" id="KAK3339012.1"/>
    </source>
</evidence>
<organism evidence="1 2">
    <name type="scientific">Neurospora tetraspora</name>
    <dbReference type="NCBI Taxonomy" id="94610"/>
    <lineage>
        <taxon>Eukaryota</taxon>
        <taxon>Fungi</taxon>
        <taxon>Dikarya</taxon>
        <taxon>Ascomycota</taxon>
        <taxon>Pezizomycotina</taxon>
        <taxon>Sordariomycetes</taxon>
        <taxon>Sordariomycetidae</taxon>
        <taxon>Sordariales</taxon>
        <taxon>Sordariaceae</taxon>
        <taxon>Neurospora</taxon>
    </lineage>
</organism>
<reference evidence="1" key="1">
    <citation type="journal article" date="2023" name="Mol. Phylogenet. Evol.">
        <title>Genome-scale phylogeny and comparative genomics of the fungal order Sordariales.</title>
        <authorList>
            <person name="Hensen N."/>
            <person name="Bonometti L."/>
            <person name="Westerberg I."/>
            <person name="Brannstrom I.O."/>
            <person name="Guillou S."/>
            <person name="Cros-Aarteil S."/>
            <person name="Calhoun S."/>
            <person name="Haridas S."/>
            <person name="Kuo A."/>
            <person name="Mondo S."/>
            <person name="Pangilinan J."/>
            <person name="Riley R."/>
            <person name="LaButti K."/>
            <person name="Andreopoulos B."/>
            <person name="Lipzen A."/>
            <person name="Chen C."/>
            <person name="Yan M."/>
            <person name="Daum C."/>
            <person name="Ng V."/>
            <person name="Clum A."/>
            <person name="Steindorff A."/>
            <person name="Ohm R.A."/>
            <person name="Martin F."/>
            <person name="Silar P."/>
            <person name="Natvig D.O."/>
            <person name="Lalanne C."/>
            <person name="Gautier V."/>
            <person name="Ament-Velasquez S.L."/>
            <person name="Kruys A."/>
            <person name="Hutchinson M.I."/>
            <person name="Powell A.J."/>
            <person name="Barry K."/>
            <person name="Miller A.N."/>
            <person name="Grigoriev I.V."/>
            <person name="Debuchy R."/>
            <person name="Gladieux P."/>
            <person name="Hiltunen Thoren M."/>
            <person name="Johannesson H."/>
        </authorList>
    </citation>
    <scope>NUCLEOTIDE SEQUENCE</scope>
    <source>
        <strain evidence="1">CBS 560.94</strain>
    </source>
</reference>
<sequence length="164" mass="18102">MLCDHTAVNLILGLPPTLAQLGVKGGKEAVLNSLMVEGRSPNRGRQSARQDRQVVMQDNKYTEVPFAPVRRRVVLALVLFCVALQLLNTPLKWQENTTLFGFEATICGDTRSNPTQLQLTPSPGSAMMKRRQVDKRGRVTKLAARWASRGSVWHCQSGGAVYPC</sequence>
<dbReference type="AlphaFoldDB" id="A0AAE0J8H5"/>
<name>A0AAE0J8H5_9PEZI</name>
<dbReference type="Proteomes" id="UP001278500">
    <property type="component" value="Unassembled WGS sequence"/>
</dbReference>
<keyword evidence="2" id="KW-1185">Reference proteome</keyword>